<dbReference type="Pfam" id="PF00266">
    <property type="entry name" value="Aminotran_5"/>
    <property type="match status" value="1"/>
</dbReference>
<evidence type="ECO:0000256" key="5">
    <source>
        <dbReference type="ARBA" id="ARBA00022898"/>
    </source>
</evidence>
<dbReference type="SUPFAM" id="SSF53383">
    <property type="entry name" value="PLP-dependent transferases"/>
    <property type="match status" value="1"/>
</dbReference>
<keyword evidence="5 8" id="KW-0663">Pyridoxal phosphate</keyword>
<dbReference type="InterPro" id="IPR015422">
    <property type="entry name" value="PyrdxlP-dep_Trfase_small"/>
</dbReference>
<comment type="similarity">
    <text evidence="3 8">Belongs to the class-V pyridoxal-phosphate-dependent aminotransferase family. Csd subfamily.</text>
</comment>
<dbReference type="Proteomes" id="UP001194714">
    <property type="component" value="Unassembled WGS sequence"/>
</dbReference>
<dbReference type="PANTHER" id="PTHR43586:SF8">
    <property type="entry name" value="CYSTEINE DESULFURASE 1, CHLOROPLASTIC"/>
    <property type="match status" value="1"/>
</dbReference>
<evidence type="ECO:0000313" key="10">
    <source>
        <dbReference type="EMBL" id="MBF5059838.1"/>
    </source>
</evidence>
<keyword evidence="4 8" id="KW-0808">Transferase</keyword>
<dbReference type="Gene3D" id="3.40.640.10">
    <property type="entry name" value="Type I PLP-dependent aspartate aminotransferase-like (Major domain)"/>
    <property type="match status" value="1"/>
</dbReference>
<keyword evidence="11" id="KW-1185">Reference proteome</keyword>
<protein>
    <recommendedName>
        <fullName evidence="8">Cysteine desulfurase</fullName>
        <ecNumber evidence="8">2.8.1.7</ecNumber>
    </recommendedName>
</protein>
<dbReference type="InterPro" id="IPR015421">
    <property type="entry name" value="PyrdxlP-dep_Trfase_major"/>
</dbReference>
<evidence type="ECO:0000256" key="3">
    <source>
        <dbReference type="ARBA" id="ARBA00010447"/>
    </source>
</evidence>
<dbReference type="CDD" id="cd06453">
    <property type="entry name" value="SufS_like"/>
    <property type="match status" value="1"/>
</dbReference>
<evidence type="ECO:0000256" key="6">
    <source>
        <dbReference type="ARBA" id="ARBA00050776"/>
    </source>
</evidence>
<dbReference type="GO" id="GO:0031071">
    <property type="term" value="F:cysteine desulfurase activity"/>
    <property type="evidence" value="ECO:0007669"/>
    <property type="project" value="UniProtKB-EC"/>
</dbReference>
<dbReference type="PANTHER" id="PTHR43586">
    <property type="entry name" value="CYSTEINE DESULFURASE"/>
    <property type="match status" value="1"/>
</dbReference>
<gene>
    <name evidence="10" type="ORF">NEPTK9_001357</name>
</gene>
<dbReference type="RefSeq" id="WP_194848148.1">
    <property type="nucleotide sequence ID" value="NZ_JAAEJV010000044.1"/>
</dbReference>
<evidence type="ECO:0000256" key="1">
    <source>
        <dbReference type="ARBA" id="ARBA00001933"/>
    </source>
</evidence>
<dbReference type="InterPro" id="IPR020578">
    <property type="entry name" value="Aminotrans_V_PyrdxlP_BS"/>
</dbReference>
<dbReference type="InterPro" id="IPR010970">
    <property type="entry name" value="Cys_dSase_SufS"/>
</dbReference>
<evidence type="ECO:0000256" key="7">
    <source>
        <dbReference type="RuleBase" id="RU004504"/>
    </source>
</evidence>
<comment type="cofactor">
    <cofactor evidence="1 7">
        <name>pyridoxal 5'-phosphate</name>
        <dbReference type="ChEBI" id="CHEBI:597326"/>
    </cofactor>
</comment>
<dbReference type="InterPro" id="IPR000192">
    <property type="entry name" value="Aminotrans_V_dom"/>
</dbReference>
<name>A0ABS0B0B6_9BACT</name>
<comment type="caution">
    <text evidence="10">The sequence shown here is derived from an EMBL/GenBank/DDBJ whole genome shotgun (WGS) entry which is preliminary data.</text>
</comment>
<evidence type="ECO:0000259" key="9">
    <source>
        <dbReference type="Pfam" id="PF00266"/>
    </source>
</evidence>
<evidence type="ECO:0000256" key="8">
    <source>
        <dbReference type="RuleBase" id="RU004506"/>
    </source>
</evidence>
<reference evidence="10 11" key="1">
    <citation type="submission" date="2020-01" db="EMBL/GenBank/DDBJ databases">
        <title>Draft genome sequence of Cand. Neptunochlamydia vexilliferae K9.</title>
        <authorList>
            <person name="Schulz F."/>
            <person name="Koestlbacher S."/>
            <person name="Wascher F."/>
            <person name="Pizzetti I."/>
            <person name="Horn M."/>
        </authorList>
    </citation>
    <scope>NUCLEOTIDE SEQUENCE [LARGE SCALE GENOMIC DNA]</scope>
    <source>
        <strain evidence="10 11">K9</strain>
    </source>
</reference>
<comment type="function">
    <text evidence="2 8">Catalyzes the removal of elemental sulfur and selenium atoms from L-cysteine, L-cystine, L-selenocysteine, and L-selenocystine to produce L-alanine.</text>
</comment>
<evidence type="ECO:0000313" key="11">
    <source>
        <dbReference type="Proteomes" id="UP001194714"/>
    </source>
</evidence>
<organism evidence="10 11">
    <name type="scientific">Candidatus Neptunichlamydia vexilliferae</name>
    <dbReference type="NCBI Taxonomy" id="1651774"/>
    <lineage>
        <taxon>Bacteria</taxon>
        <taxon>Pseudomonadati</taxon>
        <taxon>Chlamydiota</taxon>
        <taxon>Chlamydiia</taxon>
        <taxon>Parachlamydiales</taxon>
        <taxon>Simkaniaceae</taxon>
        <taxon>Candidatus Neptunichlamydia</taxon>
    </lineage>
</organism>
<accession>A0ABS0B0B6</accession>
<feature type="domain" description="Aminotransferase class V" evidence="9">
    <location>
        <begin position="26"/>
        <end position="394"/>
    </location>
</feature>
<dbReference type="PROSITE" id="PS00595">
    <property type="entry name" value="AA_TRANSFER_CLASS_5"/>
    <property type="match status" value="1"/>
</dbReference>
<sequence length="412" mass="46031">MDLFDVWRVRERFPMLKRKMNGRPLVYLDTAATSQKPQCVIDAMILFYAQEYGTVHRAVYELAARSTEMYSGVRVKVQEFINARQEEEIVFTRGTTEAINLVAQSFGKAFLKAGDEIIISEMEHHSNIVPWQLLAEEKDLKLKFIPMDHNGELRLDVFQELLSERTKLVSVAHIANVTGTINPIKEITDLAHMAGAKVLIDGAQAASHLSLDMQKLDVDFYTFSGHKMYGPTGVGVLYGKYDLLKEMPPLMGGGDMIETVTMEKTTYQEPPLRFEAGTPSIAQVIGLGAAIEYIESVGKEQIEEWENRLLRYATEKLEEIHGLTIIGNAKKKSGIISFTLEDVHSLDLGTLLGLKGIAIRTGHLCAQPTLARFGLSSLSRISFGVYNTFEEVDTVVEAIQEGILLLKPELSY</sequence>
<comment type="catalytic activity">
    <reaction evidence="6 8">
        <text>(sulfur carrier)-H + L-cysteine = (sulfur carrier)-SH + L-alanine</text>
        <dbReference type="Rhea" id="RHEA:43892"/>
        <dbReference type="Rhea" id="RHEA-COMP:14737"/>
        <dbReference type="Rhea" id="RHEA-COMP:14739"/>
        <dbReference type="ChEBI" id="CHEBI:29917"/>
        <dbReference type="ChEBI" id="CHEBI:35235"/>
        <dbReference type="ChEBI" id="CHEBI:57972"/>
        <dbReference type="ChEBI" id="CHEBI:64428"/>
        <dbReference type="EC" id="2.8.1.7"/>
    </reaction>
</comment>
<proteinExistence type="inferred from homology"/>
<dbReference type="InterPro" id="IPR015424">
    <property type="entry name" value="PyrdxlP-dep_Trfase"/>
</dbReference>
<dbReference type="EMBL" id="JAAEJV010000044">
    <property type="protein sequence ID" value="MBF5059838.1"/>
    <property type="molecule type" value="Genomic_DNA"/>
</dbReference>
<dbReference type="Gene3D" id="3.90.1150.10">
    <property type="entry name" value="Aspartate Aminotransferase, domain 1"/>
    <property type="match status" value="1"/>
</dbReference>
<dbReference type="InterPro" id="IPR016454">
    <property type="entry name" value="Cysteine_dSase"/>
</dbReference>
<evidence type="ECO:0000256" key="4">
    <source>
        <dbReference type="ARBA" id="ARBA00022679"/>
    </source>
</evidence>
<dbReference type="EC" id="2.8.1.7" evidence="8"/>
<dbReference type="NCBIfam" id="TIGR01979">
    <property type="entry name" value="sufS"/>
    <property type="match status" value="1"/>
</dbReference>
<dbReference type="PIRSF" id="PIRSF005572">
    <property type="entry name" value="NifS"/>
    <property type="match status" value="1"/>
</dbReference>
<evidence type="ECO:0000256" key="2">
    <source>
        <dbReference type="ARBA" id="ARBA00002824"/>
    </source>
</evidence>